<organism evidence="2 3">
    <name type="scientific">Araneus ventricosus</name>
    <name type="common">Orbweaver spider</name>
    <name type="synonym">Epeira ventricosa</name>
    <dbReference type="NCBI Taxonomy" id="182803"/>
    <lineage>
        <taxon>Eukaryota</taxon>
        <taxon>Metazoa</taxon>
        <taxon>Ecdysozoa</taxon>
        <taxon>Arthropoda</taxon>
        <taxon>Chelicerata</taxon>
        <taxon>Arachnida</taxon>
        <taxon>Araneae</taxon>
        <taxon>Araneomorphae</taxon>
        <taxon>Entelegynae</taxon>
        <taxon>Araneoidea</taxon>
        <taxon>Araneidae</taxon>
        <taxon>Araneus</taxon>
    </lineage>
</organism>
<evidence type="ECO:0000313" key="2">
    <source>
        <dbReference type="EMBL" id="GBL77894.1"/>
    </source>
</evidence>
<keyword evidence="3" id="KW-1185">Reference proteome</keyword>
<proteinExistence type="predicted"/>
<feature type="compositionally biased region" description="Polar residues" evidence="1">
    <location>
        <begin position="10"/>
        <end position="24"/>
    </location>
</feature>
<reference evidence="2 3" key="1">
    <citation type="journal article" date="2019" name="Sci. Rep.">
        <title>Orb-weaving spider Araneus ventricosus genome elucidates the spidroin gene catalogue.</title>
        <authorList>
            <person name="Kono N."/>
            <person name="Nakamura H."/>
            <person name="Ohtoshi R."/>
            <person name="Moran D.A.P."/>
            <person name="Shinohara A."/>
            <person name="Yoshida Y."/>
            <person name="Fujiwara M."/>
            <person name="Mori M."/>
            <person name="Tomita M."/>
            <person name="Arakawa K."/>
        </authorList>
    </citation>
    <scope>NUCLEOTIDE SEQUENCE [LARGE SCALE GENOMIC DNA]</scope>
</reference>
<dbReference type="EMBL" id="BGPR01000014">
    <property type="protein sequence ID" value="GBL77894.1"/>
    <property type="molecule type" value="Genomic_DNA"/>
</dbReference>
<evidence type="ECO:0000256" key="1">
    <source>
        <dbReference type="SAM" id="MobiDB-lite"/>
    </source>
</evidence>
<protein>
    <submittedName>
        <fullName evidence="2">Uncharacterized protein</fullName>
    </submittedName>
</protein>
<accession>A0A4Y2AG17</accession>
<name>A0A4Y2AG17_ARAVE</name>
<feature type="region of interest" description="Disordered" evidence="1">
    <location>
        <begin position="86"/>
        <end position="110"/>
    </location>
</feature>
<feature type="region of interest" description="Disordered" evidence="1">
    <location>
        <begin position="1"/>
        <end position="35"/>
    </location>
</feature>
<sequence>MVQIAKREAASTNTKEGCTTTSNRAADKKREKKSQTFSYRSIEGRLRLYGPEVWQQNGYRAQYTRKNTTDGPKRSLMYMDSYPFTLSPQLGRPTEGPLAPSHFRRTRRRG</sequence>
<evidence type="ECO:0000313" key="3">
    <source>
        <dbReference type="Proteomes" id="UP000499080"/>
    </source>
</evidence>
<comment type="caution">
    <text evidence="2">The sequence shown here is derived from an EMBL/GenBank/DDBJ whole genome shotgun (WGS) entry which is preliminary data.</text>
</comment>
<dbReference type="AlphaFoldDB" id="A0A4Y2AG17"/>
<dbReference type="Proteomes" id="UP000499080">
    <property type="component" value="Unassembled WGS sequence"/>
</dbReference>
<gene>
    <name evidence="2" type="ORF">AVEN_143230_1</name>
</gene>